<name>A0AA97P3K1_PYRO3</name>
<dbReference type="EMBL" id="JH793935">
    <property type="protein sequence ID" value="ELQ41451.1"/>
    <property type="molecule type" value="Genomic_DNA"/>
</dbReference>
<organism evidence="1">
    <name type="scientific">Pyricularia oryzae (strain Y34)</name>
    <name type="common">Rice blast fungus</name>
    <name type="synonym">Magnaporthe oryzae</name>
    <dbReference type="NCBI Taxonomy" id="1143189"/>
    <lineage>
        <taxon>Eukaryota</taxon>
        <taxon>Fungi</taxon>
        <taxon>Dikarya</taxon>
        <taxon>Ascomycota</taxon>
        <taxon>Pezizomycotina</taxon>
        <taxon>Sordariomycetes</taxon>
        <taxon>Sordariomycetidae</taxon>
        <taxon>Magnaporthales</taxon>
        <taxon>Pyriculariaceae</taxon>
        <taxon>Pyricularia</taxon>
    </lineage>
</organism>
<sequence>MVPLWQKVDVSRVRAIEGVEETDPNNQAIGSLGVADVRSGLEHLPQLVDESYVRREAVQLTKESQGAVVVALGVVTFVARGILPVFRWSTRLGAGEDERSELVAPPLPQTGPNLCRHAVKDANALIGTGLVQLAGGDLKHES</sequence>
<dbReference type="AlphaFoldDB" id="A0AA97P3K1"/>
<accession>A0AA97P3K1</accession>
<proteinExistence type="predicted"/>
<evidence type="ECO:0000313" key="1">
    <source>
        <dbReference type="EMBL" id="ELQ41451.1"/>
    </source>
</evidence>
<reference evidence="1" key="1">
    <citation type="journal article" date="2012" name="PLoS Genet.">
        <title>Comparative analysis of the genomes of two field isolates of the rice blast fungus Magnaporthe oryzae.</title>
        <authorList>
            <person name="Xue M."/>
            <person name="Yang J."/>
            <person name="Li Z."/>
            <person name="Hu S."/>
            <person name="Yao N."/>
            <person name="Dean R.A."/>
            <person name="Zhao W."/>
            <person name="Shen M."/>
            <person name="Zhang H."/>
            <person name="Li C."/>
            <person name="Liu L."/>
            <person name="Cao L."/>
            <person name="Xu X."/>
            <person name="Xing Y."/>
            <person name="Hsiang T."/>
            <person name="Zhang Z."/>
            <person name="Xu J.R."/>
            <person name="Peng Y.L."/>
        </authorList>
    </citation>
    <scope>NUCLEOTIDE SEQUENCE</scope>
    <source>
        <strain evidence="1">Y34</strain>
    </source>
</reference>
<gene>
    <name evidence="1" type="ORF">OOU_Y34scaffold00278g19</name>
</gene>
<protein>
    <submittedName>
        <fullName evidence="1">Uncharacterized protein</fullName>
    </submittedName>
</protein>
<dbReference type="Proteomes" id="UP000011086">
    <property type="component" value="Unassembled WGS sequence"/>
</dbReference>